<proteinExistence type="inferred from homology"/>
<dbReference type="GO" id="GO:0008289">
    <property type="term" value="F:lipid binding"/>
    <property type="evidence" value="ECO:0007669"/>
    <property type="project" value="UniProtKB-KW"/>
</dbReference>
<dbReference type="Gene3D" id="1.25.10.10">
    <property type="entry name" value="Leucine-rich Repeat Variant"/>
    <property type="match status" value="1"/>
</dbReference>
<dbReference type="PANTHER" id="PTHR17695:SF11">
    <property type="entry name" value="SMALL SUBUNIT PROCESSOME COMPONENT 20 HOMOLOG"/>
    <property type="match status" value="1"/>
</dbReference>
<keyword evidence="3 4" id="KW-0446">Lipid-binding</keyword>
<gene>
    <name evidence="6" type="ORF">TEA_008849</name>
</gene>
<dbReference type="InterPro" id="IPR011009">
    <property type="entry name" value="Kinase-like_dom_sf"/>
</dbReference>
<protein>
    <recommendedName>
        <fullName evidence="4">Non-specific lipid-transfer protein</fullName>
    </recommendedName>
</protein>
<organism evidence="6 7">
    <name type="scientific">Camellia sinensis var. sinensis</name>
    <name type="common">China tea</name>
    <dbReference type="NCBI Taxonomy" id="542762"/>
    <lineage>
        <taxon>Eukaryota</taxon>
        <taxon>Viridiplantae</taxon>
        <taxon>Streptophyta</taxon>
        <taxon>Embryophyta</taxon>
        <taxon>Tracheophyta</taxon>
        <taxon>Spermatophyta</taxon>
        <taxon>Magnoliopsida</taxon>
        <taxon>eudicotyledons</taxon>
        <taxon>Gunneridae</taxon>
        <taxon>Pentapetalae</taxon>
        <taxon>asterids</taxon>
        <taxon>Ericales</taxon>
        <taxon>Theaceae</taxon>
        <taxon>Camellia</taxon>
    </lineage>
</organism>
<dbReference type="Gene3D" id="1.10.510.10">
    <property type="entry name" value="Transferase(Phosphotransferase) domain 1"/>
    <property type="match status" value="1"/>
</dbReference>
<dbReference type="InterPro" id="IPR000528">
    <property type="entry name" value="Plant_nsLTP"/>
</dbReference>
<dbReference type="SUPFAM" id="SSF47699">
    <property type="entry name" value="Bifunctional inhibitor/lipid-transfer protein/seed storage 2S albumin"/>
    <property type="match status" value="2"/>
</dbReference>
<keyword evidence="7" id="KW-1185">Reference proteome</keyword>
<dbReference type="Pfam" id="PF14368">
    <property type="entry name" value="LTP_2"/>
    <property type="match status" value="1"/>
</dbReference>
<dbReference type="CDD" id="cd01960">
    <property type="entry name" value="nsLTP1"/>
    <property type="match status" value="1"/>
</dbReference>
<dbReference type="PROSITE" id="PS00108">
    <property type="entry name" value="PROTEIN_KINASE_ST"/>
    <property type="match status" value="1"/>
</dbReference>
<dbReference type="SUPFAM" id="SSF56112">
    <property type="entry name" value="Protein kinase-like (PK-like)"/>
    <property type="match status" value="1"/>
</dbReference>
<dbReference type="InterPro" id="IPR016140">
    <property type="entry name" value="Bifunc_inhib/LTP/seed_store"/>
</dbReference>
<evidence type="ECO:0000313" key="7">
    <source>
        <dbReference type="Proteomes" id="UP000306102"/>
    </source>
</evidence>
<dbReference type="InterPro" id="IPR036312">
    <property type="entry name" value="Bifun_inhib/LTP/seed_sf"/>
</dbReference>
<keyword evidence="2 4" id="KW-0813">Transport</keyword>
<dbReference type="PANTHER" id="PTHR17695">
    <property type="entry name" value="SMALL SUBUNIT PROCESSOME COMPONENT 20 HOMOLOG"/>
    <property type="match status" value="1"/>
</dbReference>
<name>A0A4V3WK39_CAMSN</name>
<comment type="function">
    <text evidence="4">Plant non-specific lipid-transfer proteins transfer phospholipids as well as galactolipids across membranes. May play a role in wax or cutin deposition in the cell walls of expanding epidermal cells and certain secretory tissues.</text>
</comment>
<dbReference type="GO" id="GO:0006869">
    <property type="term" value="P:lipid transport"/>
    <property type="evidence" value="ECO:0007669"/>
    <property type="project" value="InterPro"/>
</dbReference>
<dbReference type="InterPro" id="IPR052575">
    <property type="entry name" value="SSU_processome_comp_20"/>
</dbReference>
<dbReference type="EMBL" id="SDRB02011957">
    <property type="protein sequence ID" value="THF99366.1"/>
    <property type="molecule type" value="Genomic_DNA"/>
</dbReference>
<dbReference type="Pfam" id="PF00069">
    <property type="entry name" value="Pkinase"/>
    <property type="match status" value="1"/>
</dbReference>
<dbReference type="PROSITE" id="PS50011">
    <property type="entry name" value="PROTEIN_KINASE_DOM"/>
    <property type="match status" value="1"/>
</dbReference>
<dbReference type="CDD" id="cd00010">
    <property type="entry name" value="AAI_LTSS"/>
    <property type="match status" value="1"/>
</dbReference>
<accession>A0A4V3WK39</accession>
<dbReference type="PRINTS" id="PR00382">
    <property type="entry name" value="LIPIDTRNSFER"/>
</dbReference>
<reference evidence="6 7" key="1">
    <citation type="journal article" date="2018" name="Proc. Natl. Acad. Sci. U.S.A.">
        <title>Draft genome sequence of Camellia sinensis var. sinensis provides insights into the evolution of the tea genome and tea quality.</title>
        <authorList>
            <person name="Wei C."/>
            <person name="Yang H."/>
            <person name="Wang S."/>
            <person name="Zhao J."/>
            <person name="Liu C."/>
            <person name="Gao L."/>
            <person name="Xia E."/>
            <person name="Lu Y."/>
            <person name="Tai Y."/>
            <person name="She G."/>
            <person name="Sun J."/>
            <person name="Cao H."/>
            <person name="Tong W."/>
            <person name="Gao Q."/>
            <person name="Li Y."/>
            <person name="Deng W."/>
            <person name="Jiang X."/>
            <person name="Wang W."/>
            <person name="Chen Q."/>
            <person name="Zhang S."/>
            <person name="Li H."/>
            <person name="Wu J."/>
            <person name="Wang P."/>
            <person name="Li P."/>
            <person name="Shi C."/>
            <person name="Zheng F."/>
            <person name="Jian J."/>
            <person name="Huang B."/>
            <person name="Shan D."/>
            <person name="Shi M."/>
            <person name="Fang C."/>
            <person name="Yue Y."/>
            <person name="Li F."/>
            <person name="Li D."/>
            <person name="Wei S."/>
            <person name="Han B."/>
            <person name="Jiang C."/>
            <person name="Yin Y."/>
            <person name="Xia T."/>
            <person name="Zhang Z."/>
            <person name="Bennetzen J.L."/>
            <person name="Zhao S."/>
            <person name="Wan X."/>
        </authorList>
    </citation>
    <scope>NUCLEOTIDE SEQUENCE [LARGE SCALE GENOMIC DNA]</scope>
    <source>
        <strain evidence="7">cv. Shuchazao</strain>
        <tissue evidence="6">Leaf</tissue>
    </source>
</reference>
<dbReference type="InterPro" id="IPR016024">
    <property type="entry name" value="ARM-type_fold"/>
</dbReference>
<evidence type="ECO:0000256" key="3">
    <source>
        <dbReference type="ARBA" id="ARBA00023121"/>
    </source>
</evidence>
<dbReference type="GO" id="GO:0030686">
    <property type="term" value="C:90S preribosome"/>
    <property type="evidence" value="ECO:0007669"/>
    <property type="project" value="TreeGrafter"/>
</dbReference>
<feature type="domain" description="Protein kinase" evidence="5">
    <location>
        <begin position="111"/>
        <end position="395"/>
    </location>
</feature>
<evidence type="ECO:0000259" key="5">
    <source>
        <dbReference type="PROSITE" id="PS50011"/>
    </source>
</evidence>
<sequence>MGGLVCATITCQDAIVKILPCEQYLLGNSDITVTCCQGAQNLNQMANSIADRWAVCACFKQVGPSLGVNVDRAKKLPDLCKIDLRGITIDFTIDCSTIPYVTHLTHSMLTICIAELGGVNGAGECGKASPDTEAFKLIPCASAAKDENATPSSACCLQVKKLGQNPGCLCAVMLSNTAKNSGVNPEIAITIPKRCNLSDRPVGYKCGGSFAVEPLSWDIRLKIAIGAARGLACLHTSDKKVIYRDFKASNILLDGNYNAKISDFGLAKLGPSGGESHVTTRVMGTYGYAAPEYVATGHLYVKSDVYGFGVVLLEMLTGLRALDSKRPSGQHNLIDWTKPFLSNKRKLKSIMDVRIEGQYSSKAALIAAQLTIQCLESEPRKRPPMKEVVDILERIEAMKQKPKESQAISTHSTAHQLTLKSDKQKVLMRLVCAVLDHFHFMETHFCQESNDSVVDVSKAGTTALTSSVLHTYTSSAEVSEIQSCLHKTVLPKIQKLLTSDSDNVNVNISLVALKLLKLLPDDVMELHLPSIVHRISNFLKNRLESIRDEARTALTACLKELGLEYLQFIVKVLRATLKRGYELHVLGYTLDFILSKCLVNPISGKLDYCLEELLSVVENDIFGDVSEEKEVEKIASKMKETRKRKSFETLKLIAQNITFKTHALKLLSPVTTCLQKHLTPKMKSKLETMLNNIAAGIECNPSVNQTDLFIFLYGLIEDGITHETRAKANQQSGDEASCKTITSGRLIDSDSQSSHLITVFALGVLHNSMKNTKLNKKDEQLLSMLDPFVRLLTDCLTAKYEDIISAVLRCLAPLVRLPLPSLESQADKIKTSLLVIAQGSVNAGSLVMQSCLSLLTVLLRSTRITLSTDQLHMVIQFPLFIDLERNPSFVALSLLKAIVNRKLVVHEIYDLVTRVAELLVTSQVVPIRKKCSQILLQFLLDYHLSEKRLYEHSTGREAVLEMLHAIVIKFPKAIIDEHSQTIFVYLVVCLANDYDNKVRSMTGAVVKLLIGHVSPHSLHSILEYSLSWYLGGK</sequence>
<dbReference type="SMART" id="SM00499">
    <property type="entry name" value="AAI"/>
    <property type="match status" value="2"/>
</dbReference>
<dbReference type="InterPro" id="IPR046523">
    <property type="entry name" value="UTP20_dom"/>
</dbReference>
<dbReference type="InterPro" id="IPR000719">
    <property type="entry name" value="Prot_kinase_dom"/>
</dbReference>
<evidence type="ECO:0000256" key="4">
    <source>
        <dbReference type="RuleBase" id="RU000628"/>
    </source>
</evidence>
<dbReference type="GO" id="GO:0032040">
    <property type="term" value="C:small-subunit processome"/>
    <property type="evidence" value="ECO:0007669"/>
    <property type="project" value="TreeGrafter"/>
</dbReference>
<dbReference type="InterPro" id="IPR008271">
    <property type="entry name" value="Ser/Thr_kinase_AS"/>
</dbReference>
<dbReference type="Gene3D" id="1.10.110.10">
    <property type="entry name" value="Plant lipid-transfer and hydrophobic proteins"/>
    <property type="match status" value="2"/>
</dbReference>
<dbReference type="STRING" id="542762.A0A4V3WK39"/>
<comment type="similarity">
    <text evidence="1 4">Belongs to the plant LTP family.</text>
</comment>
<dbReference type="GO" id="GO:0004672">
    <property type="term" value="F:protein kinase activity"/>
    <property type="evidence" value="ECO:0007669"/>
    <property type="project" value="InterPro"/>
</dbReference>
<evidence type="ECO:0000256" key="1">
    <source>
        <dbReference type="ARBA" id="ARBA00009748"/>
    </source>
</evidence>
<dbReference type="Proteomes" id="UP000306102">
    <property type="component" value="Unassembled WGS sequence"/>
</dbReference>
<dbReference type="Pfam" id="PF00234">
    <property type="entry name" value="Tryp_alpha_amyl"/>
    <property type="match status" value="1"/>
</dbReference>
<dbReference type="AlphaFoldDB" id="A0A4V3WK39"/>
<dbReference type="GO" id="GO:0005524">
    <property type="term" value="F:ATP binding"/>
    <property type="evidence" value="ECO:0007669"/>
    <property type="project" value="InterPro"/>
</dbReference>
<dbReference type="SUPFAM" id="SSF48371">
    <property type="entry name" value="ARM repeat"/>
    <property type="match status" value="1"/>
</dbReference>
<comment type="caution">
    <text evidence="6">The sequence shown here is derived from an EMBL/GenBank/DDBJ whole genome shotgun (WGS) entry which is preliminary data.</text>
</comment>
<dbReference type="InterPro" id="IPR011989">
    <property type="entry name" value="ARM-like"/>
</dbReference>
<dbReference type="Pfam" id="PF20416">
    <property type="entry name" value="UTP20"/>
    <property type="match status" value="1"/>
</dbReference>
<evidence type="ECO:0000256" key="2">
    <source>
        <dbReference type="ARBA" id="ARBA00022448"/>
    </source>
</evidence>
<evidence type="ECO:0000313" key="6">
    <source>
        <dbReference type="EMBL" id="THF99366.1"/>
    </source>
</evidence>
<dbReference type="FunFam" id="1.10.510.10:FF:000095">
    <property type="entry name" value="protein STRUBBELIG-RECEPTOR FAMILY 8"/>
    <property type="match status" value="1"/>
</dbReference>